<feature type="chain" id="PRO_5014095082" evidence="11">
    <location>
        <begin position="33"/>
        <end position="249"/>
    </location>
</feature>
<evidence type="ECO:0000313" key="14">
    <source>
        <dbReference type="EMBL" id="KQJ96430.1"/>
    </source>
</evidence>
<keyword evidence="6" id="KW-1133">Transmembrane helix</keyword>
<evidence type="ECO:0000256" key="8">
    <source>
        <dbReference type="ARBA" id="ARBA00023136"/>
    </source>
</evidence>
<dbReference type="RefSeq" id="XP_003573845.1">
    <property type="nucleotide sequence ID" value="XM_003573797.3"/>
</dbReference>
<dbReference type="OrthoDB" id="630188at2759"/>
<feature type="domain" description="Trichome birefringence-like C-terminal" evidence="12">
    <location>
        <begin position="111"/>
        <end position="247"/>
    </location>
</feature>
<evidence type="ECO:0000256" key="6">
    <source>
        <dbReference type="ARBA" id="ARBA00022989"/>
    </source>
</evidence>
<organism evidence="15">
    <name type="scientific">Brachypodium distachyon</name>
    <name type="common">Purple false brome</name>
    <name type="synonym">Trachynia distachya</name>
    <dbReference type="NCBI Taxonomy" id="15368"/>
    <lineage>
        <taxon>Eukaryota</taxon>
        <taxon>Viridiplantae</taxon>
        <taxon>Streptophyta</taxon>
        <taxon>Embryophyta</taxon>
        <taxon>Tracheophyta</taxon>
        <taxon>Spermatophyta</taxon>
        <taxon>Magnoliopsida</taxon>
        <taxon>Liliopsida</taxon>
        <taxon>Poales</taxon>
        <taxon>Poaceae</taxon>
        <taxon>BOP clade</taxon>
        <taxon>Pooideae</taxon>
        <taxon>Stipodae</taxon>
        <taxon>Brachypodieae</taxon>
        <taxon>Brachypodium</taxon>
    </lineage>
</organism>
<evidence type="ECO:0000256" key="3">
    <source>
        <dbReference type="ARBA" id="ARBA00022679"/>
    </source>
</evidence>
<keyword evidence="16" id="KW-1185">Reference proteome</keyword>
<keyword evidence="9" id="KW-1015">Disulfide bond</keyword>
<evidence type="ECO:0000256" key="7">
    <source>
        <dbReference type="ARBA" id="ARBA00023034"/>
    </source>
</evidence>
<dbReference type="Pfam" id="PF14416">
    <property type="entry name" value="PMR5N"/>
    <property type="match status" value="1"/>
</dbReference>
<keyword evidence="3" id="KW-0808">Transferase</keyword>
<keyword evidence="10" id="KW-0325">Glycoprotein</keyword>
<reference evidence="14 15" key="1">
    <citation type="journal article" date="2010" name="Nature">
        <title>Genome sequencing and analysis of the model grass Brachypodium distachyon.</title>
        <authorList>
            <consortium name="International Brachypodium Initiative"/>
        </authorList>
    </citation>
    <scope>NUCLEOTIDE SEQUENCE [LARGE SCALE GENOMIC DNA]</scope>
    <source>
        <strain evidence="14">Bd21</strain>
        <strain evidence="15">cv. Bd21</strain>
    </source>
</reference>
<sequence>MHTGHAAVSSVLLVLLLALSIITLLPHAPASARSFFRPRPRLIDGSTTKVHPEAIDGGCDYSNGAWVRDADPTTVYNEGCPFLDPGFQCTRNGRADSSFRHWRRHPRGCTLPKFNASEMLERSRDGRIVFAGDSVGRNQCESMVCMLASAVPAGDDSRIYERSEKPTSRYKGYLSMFFVDYNLSVEYYRAPMLVVIDRFALTASEINGAAARGAIRLDALPRHADRWASVDVLVFNTGHWWNQHKTIKA</sequence>
<evidence type="ECO:0000256" key="5">
    <source>
        <dbReference type="ARBA" id="ARBA00022968"/>
    </source>
</evidence>
<feature type="signal peptide" evidence="11">
    <location>
        <begin position="1"/>
        <end position="32"/>
    </location>
</feature>
<keyword evidence="11" id="KW-0732">Signal</keyword>
<evidence type="ECO:0000313" key="16">
    <source>
        <dbReference type="Proteomes" id="UP000008810"/>
    </source>
</evidence>
<dbReference type="GeneID" id="100823492"/>
<dbReference type="Pfam" id="PF13839">
    <property type="entry name" value="PC-Esterase"/>
    <property type="match status" value="1"/>
</dbReference>
<protein>
    <submittedName>
        <fullName evidence="14 15">Uncharacterized protein</fullName>
    </submittedName>
</protein>
<evidence type="ECO:0000259" key="12">
    <source>
        <dbReference type="Pfam" id="PF13839"/>
    </source>
</evidence>
<dbReference type="InterPro" id="IPR026057">
    <property type="entry name" value="TBL_C"/>
</dbReference>
<dbReference type="EnsemblPlants" id="KQJ96430">
    <property type="protein sequence ID" value="KQJ96430"/>
    <property type="gene ID" value="BRADI_3g23050v3"/>
</dbReference>
<keyword evidence="4" id="KW-0812">Transmembrane</keyword>
<dbReference type="Proteomes" id="UP000008810">
    <property type="component" value="Chromosome 3"/>
</dbReference>
<dbReference type="EMBL" id="CM000882">
    <property type="protein sequence ID" value="KQJ96430.1"/>
    <property type="molecule type" value="Genomic_DNA"/>
</dbReference>
<dbReference type="PANTHER" id="PTHR32285">
    <property type="entry name" value="PROTEIN TRICHOME BIREFRINGENCE-LIKE 9-RELATED"/>
    <property type="match status" value="1"/>
</dbReference>
<feature type="domain" description="Trichome birefringence-like N-terminal" evidence="13">
    <location>
        <begin position="58"/>
        <end position="109"/>
    </location>
</feature>
<proteinExistence type="inferred from homology"/>
<dbReference type="eggNOG" id="ENOG502QSSZ">
    <property type="taxonomic scope" value="Eukaryota"/>
</dbReference>
<gene>
    <name evidence="15" type="primary">LOC100823492</name>
    <name evidence="14" type="ORF">BRADI_3g23050v3</name>
</gene>
<dbReference type="STRING" id="15368.I1I3J8"/>
<dbReference type="GO" id="GO:0000139">
    <property type="term" value="C:Golgi membrane"/>
    <property type="evidence" value="ECO:0007669"/>
    <property type="project" value="UniProtKB-SubCell"/>
</dbReference>
<name>I1I3J8_BRADI</name>
<evidence type="ECO:0000256" key="2">
    <source>
        <dbReference type="ARBA" id="ARBA00007727"/>
    </source>
</evidence>
<reference evidence="15" key="3">
    <citation type="submission" date="2018-08" db="UniProtKB">
        <authorList>
            <consortium name="EnsemblPlants"/>
        </authorList>
    </citation>
    <scope>IDENTIFICATION</scope>
    <source>
        <strain evidence="15">cv. Bd21</strain>
    </source>
</reference>
<dbReference type="PANTHER" id="PTHR32285:SF53">
    <property type="entry name" value="PROTEIN TRICHOME BIREFRINGENCE-LIKE 9"/>
    <property type="match status" value="1"/>
</dbReference>
<evidence type="ECO:0000313" key="15">
    <source>
        <dbReference type="EnsemblPlants" id="KQJ96430"/>
    </source>
</evidence>
<dbReference type="OMA" id="PVHYRQV"/>
<dbReference type="Gramene" id="KQJ96430">
    <property type="protein sequence ID" value="KQJ96430"/>
    <property type="gene ID" value="BRADI_3g23050v3"/>
</dbReference>
<accession>I1I3J8</accession>
<dbReference type="AlphaFoldDB" id="I1I3J8"/>
<reference evidence="14" key="2">
    <citation type="submission" date="2017-06" db="EMBL/GenBank/DDBJ databases">
        <title>WGS assembly of Brachypodium distachyon.</title>
        <authorList>
            <consortium name="The International Brachypodium Initiative"/>
            <person name="Lucas S."/>
            <person name="Harmon-Smith M."/>
            <person name="Lail K."/>
            <person name="Tice H."/>
            <person name="Grimwood J."/>
            <person name="Bruce D."/>
            <person name="Barry K."/>
            <person name="Shu S."/>
            <person name="Lindquist E."/>
            <person name="Wang M."/>
            <person name="Pitluck S."/>
            <person name="Vogel J.P."/>
            <person name="Garvin D.F."/>
            <person name="Mockler T.C."/>
            <person name="Schmutz J."/>
            <person name="Rokhsar D."/>
            <person name="Bevan M.W."/>
        </authorList>
    </citation>
    <scope>NUCLEOTIDE SEQUENCE</scope>
    <source>
        <strain evidence="14">Bd21</strain>
    </source>
</reference>
<keyword evidence="8" id="KW-0472">Membrane</keyword>
<evidence type="ECO:0000256" key="9">
    <source>
        <dbReference type="ARBA" id="ARBA00023157"/>
    </source>
</evidence>
<dbReference type="GO" id="GO:1990538">
    <property type="term" value="F:xylan O-acetyltransferase activity"/>
    <property type="evidence" value="ECO:0007669"/>
    <property type="project" value="UniProtKB-ARBA"/>
</dbReference>
<comment type="subcellular location">
    <subcellularLocation>
        <location evidence="1">Golgi apparatus membrane</location>
        <topology evidence="1">Single-pass type II membrane protein</topology>
    </subcellularLocation>
</comment>
<evidence type="ECO:0000256" key="4">
    <source>
        <dbReference type="ARBA" id="ARBA00022692"/>
    </source>
</evidence>
<evidence type="ECO:0000256" key="1">
    <source>
        <dbReference type="ARBA" id="ARBA00004323"/>
    </source>
</evidence>
<evidence type="ECO:0000259" key="13">
    <source>
        <dbReference type="Pfam" id="PF14416"/>
    </source>
</evidence>
<dbReference type="HOGENOM" id="CLU_954353_0_0_1"/>
<evidence type="ECO:0000256" key="10">
    <source>
        <dbReference type="ARBA" id="ARBA00023180"/>
    </source>
</evidence>
<keyword evidence="5" id="KW-0735">Signal-anchor</keyword>
<dbReference type="KEGG" id="bdi:100823492"/>
<keyword evidence="7" id="KW-0333">Golgi apparatus</keyword>
<dbReference type="InterPro" id="IPR029962">
    <property type="entry name" value="TBL"/>
</dbReference>
<comment type="similarity">
    <text evidence="2">Belongs to the PC-esterase family. TBL subfamily.</text>
</comment>
<dbReference type="InterPro" id="IPR025846">
    <property type="entry name" value="TBL_N"/>
</dbReference>
<evidence type="ECO:0000256" key="11">
    <source>
        <dbReference type="SAM" id="SignalP"/>
    </source>
</evidence>